<evidence type="ECO:0000313" key="1">
    <source>
        <dbReference type="EMBL" id="MBB5038256.1"/>
    </source>
</evidence>
<dbReference type="Proteomes" id="UP000534294">
    <property type="component" value="Unassembled WGS sequence"/>
</dbReference>
<reference evidence="1 2" key="1">
    <citation type="submission" date="2020-08" db="EMBL/GenBank/DDBJ databases">
        <title>Genomic Encyclopedia of Type Strains, Phase IV (KMG-IV): sequencing the most valuable type-strain genomes for metagenomic binning, comparative biology and taxonomic classification.</title>
        <authorList>
            <person name="Goeker M."/>
        </authorList>
    </citation>
    <scope>NUCLEOTIDE SEQUENCE [LARGE SCALE GENOMIC DNA]</scope>
    <source>
        <strain evidence="1 2">DSM 12251</strain>
    </source>
</reference>
<dbReference type="InterPro" id="IPR006429">
    <property type="entry name" value="Phage_lambda_portal"/>
</dbReference>
<evidence type="ECO:0000313" key="2">
    <source>
        <dbReference type="Proteomes" id="UP000534294"/>
    </source>
</evidence>
<dbReference type="Pfam" id="PF05136">
    <property type="entry name" value="Phage_portal_2"/>
    <property type="match status" value="1"/>
</dbReference>
<dbReference type="RefSeq" id="WP_184208885.1">
    <property type="nucleotide sequence ID" value="NZ_JACHIF010000004.1"/>
</dbReference>
<organism evidence="1 2">
    <name type="scientific">Prosthecobacter dejongeii</name>
    <dbReference type="NCBI Taxonomy" id="48465"/>
    <lineage>
        <taxon>Bacteria</taxon>
        <taxon>Pseudomonadati</taxon>
        <taxon>Verrucomicrobiota</taxon>
        <taxon>Verrucomicrobiia</taxon>
        <taxon>Verrucomicrobiales</taxon>
        <taxon>Verrucomicrobiaceae</taxon>
        <taxon>Prosthecobacter</taxon>
    </lineage>
</organism>
<dbReference type="EMBL" id="JACHIF010000004">
    <property type="protein sequence ID" value="MBB5038256.1"/>
    <property type="molecule type" value="Genomic_DNA"/>
</dbReference>
<name>A0A7W8DQU5_9BACT</name>
<dbReference type="GO" id="GO:0019068">
    <property type="term" value="P:virion assembly"/>
    <property type="evidence" value="ECO:0007669"/>
    <property type="project" value="InterPro"/>
</dbReference>
<proteinExistence type="predicted"/>
<gene>
    <name evidence="1" type="ORF">HNQ64_002514</name>
</gene>
<dbReference type="GO" id="GO:0005198">
    <property type="term" value="F:structural molecule activity"/>
    <property type="evidence" value="ECO:0007669"/>
    <property type="project" value="InterPro"/>
</dbReference>
<accession>A0A7W8DQU5</accession>
<comment type="caution">
    <text evidence="1">The sequence shown here is derived from an EMBL/GenBank/DDBJ whole genome shotgun (WGS) entry which is preliminary data.</text>
</comment>
<protein>
    <submittedName>
        <fullName evidence="1">Capsid protein</fullName>
    </submittedName>
</protein>
<keyword evidence="2" id="KW-1185">Reference proteome</keyword>
<sequence>MSRSKARSKAKPAPITAAVLPPAMPAINSGGGIRSTPVGQTWRNWRAETSTQARERVLTSRFLQEALPFVGYLVSQLPEEALGDGLVPTSESKDLEFKRAATAYFDQWARSPAIDIRRRFDFYASQHMIGQTMIGDGQVFALKIRDPRPEALARPLSDKKFRRLQLQFLTRDQLGNAGARDMVANGTSLVWDNGIQFDSLDVARKYSIIKQTSPGILAGSSYEIKDASEMLHIYADRMFNQRHGTPWLFSGNSSALDALDRKSVRMYASKIRAYFLGAIKTPTGENPASMRSAVRKGTKLNEEGAAVDNGVRYVELAGGVSIPVLKEGESINFYQNQDPVTADQLLQELWTELVFCLKYPPEYLLNLMGLGSGAIRMVLRKVKKAHDRIRRPVRQQYCQEVWEFVIGDAIQQKLLPLVDDWRDVNWKGGVDPSIDAGRDEKAEQEKLRSFTGTVEQYCDALGLDGESVRHARLDEIADNIAYGAKKGLPWFMCIDALQVQAMTGLASQLGVDIGDLVAKLTTVKE</sequence>
<dbReference type="AlphaFoldDB" id="A0A7W8DQU5"/>